<accession>A0ABT6HU91</accession>
<feature type="domain" description="Oxo-4-hydroxy-4-carboxy-5-ureidoimidazoline decarboxylase" evidence="7">
    <location>
        <begin position="65"/>
        <end position="143"/>
    </location>
</feature>
<comment type="pathway">
    <text evidence="2">Purine metabolism; urate degradation; (S)-allantoin from urate: step 3/3.</text>
</comment>
<evidence type="ECO:0000256" key="5">
    <source>
        <dbReference type="ARBA" id="ARBA00022793"/>
    </source>
</evidence>
<evidence type="ECO:0000259" key="7">
    <source>
        <dbReference type="Pfam" id="PF09349"/>
    </source>
</evidence>
<dbReference type="InterPro" id="IPR018020">
    <property type="entry name" value="OHCU_decarboxylase"/>
</dbReference>
<evidence type="ECO:0000256" key="4">
    <source>
        <dbReference type="ARBA" id="ARBA00022631"/>
    </source>
</evidence>
<protein>
    <recommendedName>
        <fullName evidence="3">2-oxo-4-hydroxy-4-carboxy-5-ureidoimidazoline decarboxylase</fullName>
        <ecNumber evidence="3">4.1.1.97</ecNumber>
    </recommendedName>
</protein>
<keyword evidence="4" id="KW-0659">Purine metabolism</keyword>
<keyword evidence="9" id="KW-1185">Reference proteome</keyword>
<dbReference type="InterPro" id="IPR036778">
    <property type="entry name" value="OHCU_decarboxylase_sf"/>
</dbReference>
<dbReference type="EMBL" id="JARWBG010000032">
    <property type="protein sequence ID" value="MDH2391833.1"/>
    <property type="molecule type" value="Genomic_DNA"/>
</dbReference>
<dbReference type="PANTHER" id="PTHR43466:SF1">
    <property type="entry name" value="2-OXO-4-HYDROXY-4-CARBOXY-5-UREIDOIMIDAZOLINE DECARBOXYLASE-RELATED"/>
    <property type="match status" value="1"/>
</dbReference>
<keyword evidence="6 8" id="KW-0456">Lyase</keyword>
<dbReference type="NCBIfam" id="NF010372">
    <property type="entry name" value="PRK13798.1"/>
    <property type="match status" value="1"/>
</dbReference>
<dbReference type="EC" id="4.1.1.97" evidence="3"/>
<proteinExistence type="predicted"/>
<feature type="domain" description="Oxo-4-hydroxy-4-carboxy-5-ureidoimidazoline decarboxylase" evidence="7">
    <location>
        <begin position="7"/>
        <end position="62"/>
    </location>
</feature>
<evidence type="ECO:0000256" key="1">
    <source>
        <dbReference type="ARBA" id="ARBA00001163"/>
    </source>
</evidence>
<dbReference type="Pfam" id="PF09349">
    <property type="entry name" value="OHCU_decarbox"/>
    <property type="match status" value="2"/>
</dbReference>
<name>A0ABT6HU91_9ACTN</name>
<evidence type="ECO:0000256" key="6">
    <source>
        <dbReference type="ARBA" id="ARBA00023239"/>
    </source>
</evidence>
<dbReference type="GO" id="GO:0051997">
    <property type="term" value="F:2-oxo-4-hydroxy-4-carboxy-5-ureidoimidazoline decarboxylase activity"/>
    <property type="evidence" value="ECO:0007669"/>
    <property type="project" value="UniProtKB-EC"/>
</dbReference>
<reference evidence="8 9" key="1">
    <citation type="submission" date="2023-04" db="EMBL/GenBank/DDBJ databases">
        <title>Streptomyces chengmaiensis sp. nov. isolated from the stem of mangrove plant in Hainan.</title>
        <authorList>
            <person name="Huang X."/>
            <person name="Zhou S."/>
            <person name="Chu X."/>
            <person name="Xie Y."/>
            <person name="Lin Y."/>
        </authorList>
    </citation>
    <scope>NUCLEOTIDE SEQUENCE [LARGE SCALE GENOMIC DNA]</scope>
    <source>
        <strain evidence="8 9">HNM0663</strain>
    </source>
</reference>
<evidence type="ECO:0000256" key="3">
    <source>
        <dbReference type="ARBA" id="ARBA00012257"/>
    </source>
</evidence>
<comment type="caution">
    <text evidence="8">The sequence shown here is derived from an EMBL/GenBank/DDBJ whole genome shotgun (WGS) entry which is preliminary data.</text>
</comment>
<keyword evidence="5" id="KW-0210">Decarboxylase</keyword>
<dbReference type="PANTHER" id="PTHR43466">
    <property type="entry name" value="2-OXO-4-HYDROXY-4-CARBOXY-5-UREIDOIMIDAZOLINE DECARBOXYLASE-RELATED"/>
    <property type="match status" value="1"/>
</dbReference>
<evidence type="ECO:0000313" key="8">
    <source>
        <dbReference type="EMBL" id="MDH2391833.1"/>
    </source>
</evidence>
<dbReference type="Proteomes" id="UP001223144">
    <property type="component" value="Unassembled WGS sequence"/>
</dbReference>
<sequence length="162" mass="17290">MRLFNAAAEETEELLLYCCGSLRWARRVAAHRPYPDLDALLAAADEASYDLSPADVADALACESSAGLHPGAPPAAHTALAAAHAAYESRFGHAFVICLDGHAPDEHLNLLLTGIRRRLANDPDTERAEAAEELRGLARCRLAYELTHPEPTAPADSPSVAV</sequence>
<dbReference type="Gene3D" id="1.10.3330.10">
    <property type="entry name" value="Oxo-4-hydroxy-4-carboxy-5-ureidoimidazoline decarboxylase"/>
    <property type="match status" value="1"/>
</dbReference>
<organism evidence="8 9">
    <name type="scientific">Streptomyces chengmaiensis</name>
    <dbReference type="NCBI Taxonomy" id="3040919"/>
    <lineage>
        <taxon>Bacteria</taxon>
        <taxon>Bacillati</taxon>
        <taxon>Actinomycetota</taxon>
        <taxon>Actinomycetes</taxon>
        <taxon>Kitasatosporales</taxon>
        <taxon>Streptomycetaceae</taxon>
        <taxon>Streptomyces</taxon>
    </lineage>
</organism>
<evidence type="ECO:0000313" key="9">
    <source>
        <dbReference type="Proteomes" id="UP001223144"/>
    </source>
</evidence>
<dbReference type="SUPFAM" id="SSF158694">
    <property type="entry name" value="UraD-Like"/>
    <property type="match status" value="1"/>
</dbReference>
<evidence type="ECO:0000256" key="2">
    <source>
        <dbReference type="ARBA" id="ARBA00004754"/>
    </source>
</evidence>
<comment type="catalytic activity">
    <reaction evidence="1">
        <text>5-hydroxy-2-oxo-4-ureido-2,5-dihydro-1H-imidazole-5-carboxylate + H(+) = (S)-allantoin + CO2</text>
        <dbReference type="Rhea" id="RHEA:26301"/>
        <dbReference type="ChEBI" id="CHEBI:15378"/>
        <dbReference type="ChEBI" id="CHEBI:15678"/>
        <dbReference type="ChEBI" id="CHEBI:16526"/>
        <dbReference type="ChEBI" id="CHEBI:58639"/>
        <dbReference type="EC" id="4.1.1.97"/>
    </reaction>
</comment>
<gene>
    <name evidence="8" type="ORF">QCN29_24250</name>
</gene>